<keyword evidence="2" id="KW-0238">DNA-binding</keyword>
<dbReference type="PROSITE" id="PS50949">
    <property type="entry name" value="HTH_GNTR"/>
    <property type="match status" value="1"/>
</dbReference>
<feature type="domain" description="HTH gntR-type" evidence="4">
    <location>
        <begin position="7"/>
        <end position="75"/>
    </location>
</feature>
<dbReference type="PRINTS" id="PR00035">
    <property type="entry name" value="HTHGNTR"/>
</dbReference>
<accession>A0A6I2UHB2</accession>
<dbReference type="InterPro" id="IPR008920">
    <property type="entry name" value="TF_FadR/GntR_C"/>
</dbReference>
<dbReference type="SMART" id="SM00895">
    <property type="entry name" value="FCD"/>
    <property type="match status" value="1"/>
</dbReference>
<dbReference type="AlphaFoldDB" id="A0A6I2UHB2"/>
<evidence type="ECO:0000313" key="5">
    <source>
        <dbReference type="EMBL" id="MSU08571.1"/>
    </source>
</evidence>
<dbReference type="EMBL" id="VUNR01000009">
    <property type="protein sequence ID" value="MSU08571.1"/>
    <property type="molecule type" value="Genomic_DNA"/>
</dbReference>
<dbReference type="GeneID" id="96778503"/>
<dbReference type="InterPro" id="IPR011711">
    <property type="entry name" value="GntR_C"/>
</dbReference>
<evidence type="ECO:0000256" key="3">
    <source>
        <dbReference type="ARBA" id="ARBA00023163"/>
    </source>
</evidence>
<dbReference type="Pfam" id="PF07729">
    <property type="entry name" value="FCD"/>
    <property type="match status" value="1"/>
</dbReference>
<dbReference type="PANTHER" id="PTHR43537">
    <property type="entry name" value="TRANSCRIPTIONAL REGULATOR, GNTR FAMILY"/>
    <property type="match status" value="1"/>
</dbReference>
<dbReference type="InterPro" id="IPR000524">
    <property type="entry name" value="Tscrpt_reg_HTH_GntR"/>
</dbReference>
<dbReference type="PANTHER" id="PTHR43537:SF5">
    <property type="entry name" value="UXU OPERON TRANSCRIPTIONAL REGULATOR"/>
    <property type="match status" value="1"/>
</dbReference>
<keyword evidence="6" id="KW-1185">Reference proteome</keyword>
<keyword evidence="1" id="KW-0805">Transcription regulation</keyword>
<dbReference type="Pfam" id="PF00392">
    <property type="entry name" value="GntR"/>
    <property type="match status" value="1"/>
</dbReference>
<name>A0A6I2UHB2_9FIRM</name>
<dbReference type="SUPFAM" id="SSF48008">
    <property type="entry name" value="GntR ligand-binding domain-like"/>
    <property type="match status" value="1"/>
</dbReference>
<organism evidence="5 6">
    <name type="scientific">Anaerovibrio slackiae</name>
    <dbReference type="NCBI Taxonomy" id="2652309"/>
    <lineage>
        <taxon>Bacteria</taxon>
        <taxon>Bacillati</taxon>
        <taxon>Bacillota</taxon>
        <taxon>Negativicutes</taxon>
        <taxon>Selenomonadales</taxon>
        <taxon>Selenomonadaceae</taxon>
        <taxon>Anaerovibrio</taxon>
    </lineage>
</organism>
<gene>
    <name evidence="5" type="ORF">FYJ84_06190</name>
</gene>
<evidence type="ECO:0000256" key="2">
    <source>
        <dbReference type="ARBA" id="ARBA00023125"/>
    </source>
</evidence>
<dbReference type="GO" id="GO:0003677">
    <property type="term" value="F:DNA binding"/>
    <property type="evidence" value="ECO:0007669"/>
    <property type="project" value="UniProtKB-KW"/>
</dbReference>
<evidence type="ECO:0000256" key="1">
    <source>
        <dbReference type="ARBA" id="ARBA00023015"/>
    </source>
</evidence>
<evidence type="ECO:0000259" key="4">
    <source>
        <dbReference type="PROSITE" id="PS50949"/>
    </source>
</evidence>
<dbReference type="Gene3D" id="1.20.120.530">
    <property type="entry name" value="GntR ligand-binding domain-like"/>
    <property type="match status" value="1"/>
</dbReference>
<dbReference type="Proteomes" id="UP000433181">
    <property type="component" value="Unassembled WGS sequence"/>
</dbReference>
<reference evidence="5 6" key="1">
    <citation type="submission" date="2019-08" db="EMBL/GenBank/DDBJ databases">
        <title>In-depth cultivation of the pig gut microbiome towards novel bacterial diversity and tailored functional studies.</title>
        <authorList>
            <person name="Wylensek D."/>
            <person name="Hitch T.C.A."/>
            <person name="Clavel T."/>
        </authorList>
    </citation>
    <scope>NUCLEOTIDE SEQUENCE [LARGE SCALE GENOMIC DNA]</scope>
    <source>
        <strain evidence="5 6">WCA-693-APC-5D-A</strain>
    </source>
</reference>
<dbReference type="SUPFAM" id="SSF46785">
    <property type="entry name" value="Winged helix' DNA-binding domain"/>
    <property type="match status" value="1"/>
</dbReference>
<comment type="caution">
    <text evidence="5">The sequence shown here is derived from an EMBL/GenBank/DDBJ whole genome shotgun (WGS) entry which is preliminary data.</text>
</comment>
<dbReference type="CDD" id="cd07377">
    <property type="entry name" value="WHTH_GntR"/>
    <property type="match status" value="1"/>
</dbReference>
<dbReference type="InterPro" id="IPR036388">
    <property type="entry name" value="WH-like_DNA-bd_sf"/>
</dbReference>
<proteinExistence type="predicted"/>
<sequence length="234" mass="26049">MALVKGKTLVEQTTEKIIDYITENKMQPGQQLPTEAEFTAELNVSRGTLRDAFKVLIARNILEARQGSGTFIAENMGIPDDPLGLTFIYDDDALALDMLDVRLMLEPAIAGMAAINATPAQKQQLHELTKTLARHIADNNSYADDDGRFHQLIAEASGNRVIGNLTHILFSSIYKNIELTLNVQKESNTLFYHKKILKAINEGNAAAASMYMNMHLCLLKDFMLDKYAKDKESS</sequence>
<dbReference type="InterPro" id="IPR036390">
    <property type="entry name" value="WH_DNA-bd_sf"/>
</dbReference>
<dbReference type="GO" id="GO:0003700">
    <property type="term" value="F:DNA-binding transcription factor activity"/>
    <property type="evidence" value="ECO:0007669"/>
    <property type="project" value="InterPro"/>
</dbReference>
<dbReference type="SMART" id="SM00345">
    <property type="entry name" value="HTH_GNTR"/>
    <property type="match status" value="1"/>
</dbReference>
<protein>
    <submittedName>
        <fullName evidence="5">FadR family transcriptional regulator</fullName>
    </submittedName>
</protein>
<dbReference type="RefSeq" id="WP_154406737.1">
    <property type="nucleotide sequence ID" value="NZ_JBJDWX010000018.1"/>
</dbReference>
<dbReference type="Gene3D" id="1.10.10.10">
    <property type="entry name" value="Winged helix-like DNA-binding domain superfamily/Winged helix DNA-binding domain"/>
    <property type="match status" value="1"/>
</dbReference>
<keyword evidence="3" id="KW-0804">Transcription</keyword>
<evidence type="ECO:0000313" key="6">
    <source>
        <dbReference type="Proteomes" id="UP000433181"/>
    </source>
</evidence>